<keyword evidence="5 7" id="KW-1133">Transmembrane helix</keyword>
<comment type="subcellular location">
    <subcellularLocation>
        <location evidence="1">Cell membrane</location>
        <topology evidence="1">Multi-pass membrane protein</topology>
    </subcellularLocation>
</comment>
<sequence length="300" mass="31603">MKNLGLAAIAIAAMLWAVAAIVASELFAAGVQPFELAMARTVVAAIGLSLLYQFGPTSLRSPPAKPLSHRWFEWRLVLLGFALAFVTVSYYVAIDRLAVAVALVIQYTAPALVVALTALQMRQWPAPTTIAAVIAAIVGVVLVSGVLSSQLALNRLGLIAAGLSALFFASYTVLSESVVHTYGAIGVMFRAFIVSSLFWIGFQTAQGMPTAVFAPANLPGILFVGIGGTLIPFSLLCWGIQQVQASQASIAATLEPVIAAALAWLWLGQTLDLAQIIGGILILLAVVSLQRRSMNEEKQG</sequence>
<gene>
    <name evidence="9" type="ORF">OXH18_22890</name>
</gene>
<feature type="transmembrane region" description="Helical" evidence="7">
    <location>
        <begin position="273"/>
        <end position="289"/>
    </location>
</feature>
<evidence type="ECO:0000259" key="8">
    <source>
        <dbReference type="Pfam" id="PF00892"/>
    </source>
</evidence>
<dbReference type="SUPFAM" id="SSF103481">
    <property type="entry name" value="Multidrug resistance efflux transporter EmrE"/>
    <property type="match status" value="2"/>
</dbReference>
<dbReference type="InterPro" id="IPR000620">
    <property type="entry name" value="EamA_dom"/>
</dbReference>
<dbReference type="Proteomes" id="UP001163152">
    <property type="component" value="Chromosome"/>
</dbReference>
<feature type="transmembrane region" description="Helical" evidence="7">
    <location>
        <begin position="126"/>
        <end position="147"/>
    </location>
</feature>
<keyword evidence="10" id="KW-1185">Reference proteome</keyword>
<evidence type="ECO:0000256" key="6">
    <source>
        <dbReference type="ARBA" id="ARBA00023136"/>
    </source>
</evidence>
<feature type="transmembrane region" description="Helical" evidence="7">
    <location>
        <begin position="220"/>
        <end position="238"/>
    </location>
</feature>
<proteinExistence type="inferred from homology"/>
<dbReference type="GO" id="GO:0005886">
    <property type="term" value="C:plasma membrane"/>
    <property type="evidence" value="ECO:0007669"/>
    <property type="project" value="UniProtKB-SubCell"/>
</dbReference>
<feature type="domain" description="EamA" evidence="8">
    <location>
        <begin position="156"/>
        <end position="287"/>
    </location>
</feature>
<dbReference type="PANTHER" id="PTHR42920">
    <property type="entry name" value="OS03G0707200 PROTEIN-RELATED"/>
    <property type="match status" value="1"/>
</dbReference>
<evidence type="ECO:0000256" key="2">
    <source>
        <dbReference type="ARBA" id="ARBA00007362"/>
    </source>
</evidence>
<evidence type="ECO:0000256" key="4">
    <source>
        <dbReference type="ARBA" id="ARBA00022692"/>
    </source>
</evidence>
<organism evidence="9 10">
    <name type="scientific">Thermocoleostomius sinensis A174</name>
    <dbReference type="NCBI Taxonomy" id="2016057"/>
    <lineage>
        <taxon>Bacteria</taxon>
        <taxon>Bacillati</taxon>
        <taxon>Cyanobacteriota</taxon>
        <taxon>Cyanophyceae</taxon>
        <taxon>Oculatellales</taxon>
        <taxon>Oculatellaceae</taxon>
        <taxon>Thermocoleostomius</taxon>
    </lineage>
</organism>
<keyword evidence="6 7" id="KW-0472">Membrane</keyword>
<dbReference type="Pfam" id="PF00892">
    <property type="entry name" value="EamA"/>
    <property type="match status" value="2"/>
</dbReference>
<dbReference type="RefSeq" id="WP_268609811.1">
    <property type="nucleotide sequence ID" value="NZ_CP113797.1"/>
</dbReference>
<feature type="transmembrane region" description="Helical" evidence="7">
    <location>
        <begin position="99"/>
        <end position="119"/>
    </location>
</feature>
<evidence type="ECO:0000256" key="5">
    <source>
        <dbReference type="ARBA" id="ARBA00022989"/>
    </source>
</evidence>
<protein>
    <submittedName>
        <fullName evidence="9">DMT family transporter</fullName>
    </submittedName>
</protein>
<dbReference type="InterPro" id="IPR051258">
    <property type="entry name" value="Diverse_Substrate_Transporter"/>
</dbReference>
<evidence type="ECO:0000256" key="7">
    <source>
        <dbReference type="SAM" id="Phobius"/>
    </source>
</evidence>
<comment type="similarity">
    <text evidence="2">Belongs to the EamA transporter family.</text>
</comment>
<dbReference type="EMBL" id="CP113797">
    <property type="protein sequence ID" value="WAL59985.1"/>
    <property type="molecule type" value="Genomic_DNA"/>
</dbReference>
<keyword evidence="4 7" id="KW-0812">Transmembrane</keyword>
<feature type="transmembrane region" description="Helical" evidence="7">
    <location>
        <begin position="250"/>
        <end position="267"/>
    </location>
</feature>
<dbReference type="InterPro" id="IPR037185">
    <property type="entry name" value="EmrE-like"/>
</dbReference>
<keyword evidence="3" id="KW-1003">Cell membrane</keyword>
<evidence type="ECO:0000256" key="3">
    <source>
        <dbReference type="ARBA" id="ARBA00022475"/>
    </source>
</evidence>
<evidence type="ECO:0000313" key="10">
    <source>
        <dbReference type="Proteomes" id="UP001163152"/>
    </source>
</evidence>
<evidence type="ECO:0000313" key="9">
    <source>
        <dbReference type="EMBL" id="WAL59985.1"/>
    </source>
</evidence>
<name>A0A9E8ZF00_9CYAN</name>
<feature type="transmembrane region" description="Helical" evidence="7">
    <location>
        <begin position="76"/>
        <end position="93"/>
    </location>
</feature>
<feature type="transmembrane region" description="Helical" evidence="7">
    <location>
        <begin position="153"/>
        <end position="174"/>
    </location>
</feature>
<feature type="transmembrane region" description="Helical" evidence="7">
    <location>
        <begin position="181"/>
        <end position="200"/>
    </location>
</feature>
<evidence type="ECO:0000256" key="1">
    <source>
        <dbReference type="ARBA" id="ARBA00004651"/>
    </source>
</evidence>
<feature type="domain" description="EamA" evidence="8">
    <location>
        <begin position="4"/>
        <end position="144"/>
    </location>
</feature>
<accession>A0A9E8ZF00</accession>
<dbReference type="AlphaFoldDB" id="A0A9E8ZF00"/>
<dbReference type="PANTHER" id="PTHR42920:SF11">
    <property type="entry name" value="INNER MEMBRANE PROTEIN YTFF"/>
    <property type="match status" value="1"/>
</dbReference>
<feature type="transmembrane region" description="Helical" evidence="7">
    <location>
        <begin position="38"/>
        <end position="55"/>
    </location>
</feature>
<reference evidence="9" key="1">
    <citation type="submission" date="2022-12" db="EMBL/GenBank/DDBJ databases">
        <title>Polyphasic identification of a Novel Hot-Spring Cyanobacterium Ocullathermofonsia sinensis gen nov. sp. nov. and Genomic Insights on its Adaptations to the Thermal Habitat.</title>
        <authorList>
            <person name="Daroch M."/>
            <person name="Tang J."/>
            <person name="Jiang Y."/>
        </authorList>
    </citation>
    <scope>NUCLEOTIDE SEQUENCE</scope>
    <source>
        <strain evidence="9">PKUAC-SCTA174</strain>
    </source>
</reference>
<dbReference type="KEGG" id="tsin:OXH18_22890"/>